<dbReference type="SUPFAM" id="SSF55979">
    <property type="entry name" value="DNA clamp"/>
    <property type="match status" value="3"/>
</dbReference>
<accession>A0A0S6VQK0</accession>
<dbReference type="CDD" id="cd00140">
    <property type="entry name" value="beta_clamp"/>
    <property type="match status" value="1"/>
</dbReference>
<dbReference type="Proteomes" id="UP000030700">
    <property type="component" value="Unassembled WGS sequence"/>
</dbReference>
<comment type="similarity">
    <text evidence="2 9">Belongs to the beta sliding clamp family.</text>
</comment>
<dbReference type="InterPro" id="IPR022637">
    <property type="entry name" value="DNA_polIII_beta_cen"/>
</dbReference>
<comment type="subcellular location">
    <subcellularLocation>
        <location evidence="1 9">Cytoplasm</location>
    </subcellularLocation>
</comment>
<feature type="domain" description="DNA polymerase III beta sliding clamp C-terminal" evidence="12">
    <location>
        <begin position="248"/>
        <end position="369"/>
    </location>
</feature>
<dbReference type="PANTHER" id="PTHR30478:SF0">
    <property type="entry name" value="BETA SLIDING CLAMP"/>
    <property type="match status" value="1"/>
</dbReference>
<dbReference type="GO" id="GO:0003677">
    <property type="term" value="F:DNA binding"/>
    <property type="evidence" value="ECO:0007669"/>
    <property type="project" value="UniProtKB-UniRule"/>
</dbReference>
<dbReference type="Gene3D" id="3.10.150.10">
    <property type="entry name" value="DNA Polymerase III, subunit A, domain 2"/>
    <property type="match status" value="1"/>
</dbReference>
<dbReference type="InterPro" id="IPR046938">
    <property type="entry name" value="DNA_clamp_sf"/>
</dbReference>
<dbReference type="Pfam" id="PF02767">
    <property type="entry name" value="DNA_pol3_beta_2"/>
    <property type="match status" value="1"/>
</dbReference>
<keyword evidence="7 9" id="KW-0239">DNA-directed DNA polymerase</keyword>
<keyword evidence="14" id="KW-1185">Reference proteome</keyword>
<reference evidence="13" key="1">
    <citation type="journal article" date="2015" name="PeerJ">
        <title>First genomic representation of candidate bacterial phylum KSB3 points to enhanced environmental sensing as a trigger of wastewater bulking.</title>
        <authorList>
            <person name="Sekiguchi Y."/>
            <person name="Ohashi A."/>
            <person name="Parks D.H."/>
            <person name="Yamauchi T."/>
            <person name="Tyson G.W."/>
            <person name="Hugenholtz P."/>
        </authorList>
    </citation>
    <scope>NUCLEOTIDE SEQUENCE [LARGE SCALE GENOMIC DNA]</scope>
</reference>
<evidence type="ECO:0000256" key="9">
    <source>
        <dbReference type="PIRNR" id="PIRNR000804"/>
    </source>
</evidence>
<evidence type="ECO:0000256" key="6">
    <source>
        <dbReference type="ARBA" id="ARBA00022705"/>
    </source>
</evidence>
<dbReference type="InterPro" id="IPR022634">
    <property type="entry name" value="DNA_polIII_beta_N"/>
</dbReference>
<name>A0A0S6VQK0_9BACT</name>
<dbReference type="GO" id="GO:0009360">
    <property type="term" value="C:DNA polymerase III complex"/>
    <property type="evidence" value="ECO:0007669"/>
    <property type="project" value="InterPro"/>
</dbReference>
<dbReference type="SMART" id="SM00480">
    <property type="entry name" value="POL3Bc"/>
    <property type="match status" value="1"/>
</dbReference>
<evidence type="ECO:0000256" key="7">
    <source>
        <dbReference type="ARBA" id="ARBA00022932"/>
    </source>
</evidence>
<keyword evidence="3 9" id="KW-0963">Cytoplasm</keyword>
<gene>
    <name evidence="13" type="ORF">U14_00540</name>
</gene>
<dbReference type="GO" id="GO:0003887">
    <property type="term" value="F:DNA-directed DNA polymerase activity"/>
    <property type="evidence" value="ECO:0007669"/>
    <property type="project" value="UniProtKB-UniRule"/>
</dbReference>
<evidence type="ECO:0000313" key="13">
    <source>
        <dbReference type="EMBL" id="GAK49319.1"/>
    </source>
</evidence>
<keyword evidence="8" id="KW-0238">DNA-binding</keyword>
<evidence type="ECO:0000256" key="8">
    <source>
        <dbReference type="ARBA" id="ARBA00023125"/>
    </source>
</evidence>
<dbReference type="Pfam" id="PF02768">
    <property type="entry name" value="DNA_pol3_beta_3"/>
    <property type="match status" value="1"/>
</dbReference>
<dbReference type="NCBIfam" id="TIGR00663">
    <property type="entry name" value="dnan"/>
    <property type="match status" value="1"/>
</dbReference>
<comment type="function">
    <text evidence="9">Confers DNA tethering and processivity to DNA polymerases and other proteins. Acts as a clamp, forming a ring around DNA (a reaction catalyzed by the clamp-loading complex) which diffuses in an ATP-independent manner freely and bidirectionally along dsDNA. Initially characterized for its ability to contact the catalytic subunit of DNA polymerase III (Pol III), a complex, multichain enzyme responsible for most of the replicative synthesis in bacteria; Pol III exhibits 3'-5' exonuclease proofreading activity. The beta chain is required for initiation of replication as well as for processivity of DNA replication.</text>
</comment>
<evidence type="ECO:0000256" key="2">
    <source>
        <dbReference type="ARBA" id="ARBA00010752"/>
    </source>
</evidence>
<sequence>MQIRIEKQNLLDGVQRVQNVVDKKNTIPVLANILFDASQEDNSLKLIATNLEVGMSTVLPVSETTGGSITIPAQKLFEILRELPEATVTLTVDEKNWVTIECLKANFRLAGLSKVDFPELPTLPTQDIVMLPQATLREMIGKTSFAVSHDESRYALTGVLFSIGNQELSMVATDGHRLALIKRPYQLELSGEDAKDVIIPLKAITEVKKLCETDGSMSINLGDNQIAFRKEGTMLVSRLIEAQFPDYKQVIPSDSRFSLVANREEFSRVLRRVALLCSDTRLVKFHLSEGQLALTSNDPNLGEAREVMPVEYNGEELTIGFNARYIMDFLSVISGNEVRIGINDSLSPGLFSSNGDDDTGFACVVMPMRV</sequence>
<dbReference type="GO" id="GO:0005737">
    <property type="term" value="C:cytoplasm"/>
    <property type="evidence" value="ECO:0007669"/>
    <property type="project" value="UniProtKB-SubCell"/>
</dbReference>
<evidence type="ECO:0000256" key="3">
    <source>
        <dbReference type="ARBA" id="ARBA00022490"/>
    </source>
</evidence>
<evidence type="ECO:0000256" key="1">
    <source>
        <dbReference type="ARBA" id="ARBA00004496"/>
    </source>
</evidence>
<dbReference type="GO" id="GO:0006271">
    <property type="term" value="P:DNA strand elongation involved in DNA replication"/>
    <property type="evidence" value="ECO:0007669"/>
    <property type="project" value="TreeGrafter"/>
</dbReference>
<dbReference type="PANTHER" id="PTHR30478">
    <property type="entry name" value="DNA POLYMERASE III SUBUNIT BETA"/>
    <property type="match status" value="1"/>
</dbReference>
<keyword evidence="5 9" id="KW-0548">Nucleotidyltransferase</keyword>
<dbReference type="EMBL" id="DF820455">
    <property type="protein sequence ID" value="GAK49319.1"/>
    <property type="molecule type" value="Genomic_DNA"/>
</dbReference>
<organism evidence="13">
    <name type="scientific">Candidatus Moduliflexus flocculans</name>
    <dbReference type="NCBI Taxonomy" id="1499966"/>
    <lineage>
        <taxon>Bacteria</taxon>
        <taxon>Candidatus Moduliflexota</taxon>
        <taxon>Candidatus Moduliflexia</taxon>
        <taxon>Candidatus Moduliflexales</taxon>
        <taxon>Candidatus Moduliflexaceae</taxon>
    </lineage>
</organism>
<dbReference type="InterPro" id="IPR001001">
    <property type="entry name" value="DNA_polIII_beta"/>
</dbReference>
<dbReference type="Pfam" id="PF00712">
    <property type="entry name" value="DNA_pol3_beta"/>
    <property type="match status" value="1"/>
</dbReference>
<dbReference type="GO" id="GO:0008408">
    <property type="term" value="F:3'-5' exonuclease activity"/>
    <property type="evidence" value="ECO:0007669"/>
    <property type="project" value="InterPro"/>
</dbReference>
<evidence type="ECO:0000256" key="5">
    <source>
        <dbReference type="ARBA" id="ARBA00022695"/>
    </source>
</evidence>
<feature type="domain" description="DNA polymerase III beta sliding clamp N-terminal" evidence="10">
    <location>
        <begin position="1"/>
        <end position="121"/>
    </location>
</feature>
<keyword evidence="6 9" id="KW-0235">DNA replication</keyword>
<evidence type="ECO:0000256" key="4">
    <source>
        <dbReference type="ARBA" id="ARBA00022679"/>
    </source>
</evidence>
<feature type="domain" description="DNA polymerase III beta sliding clamp central" evidence="11">
    <location>
        <begin position="131"/>
        <end position="246"/>
    </location>
</feature>
<protein>
    <recommendedName>
        <fullName evidence="9">Beta sliding clamp</fullName>
    </recommendedName>
</protein>
<evidence type="ECO:0000259" key="10">
    <source>
        <dbReference type="Pfam" id="PF00712"/>
    </source>
</evidence>
<dbReference type="PIRSF" id="PIRSF000804">
    <property type="entry name" value="DNA_pol_III_b"/>
    <property type="match status" value="1"/>
</dbReference>
<evidence type="ECO:0000313" key="14">
    <source>
        <dbReference type="Proteomes" id="UP000030700"/>
    </source>
</evidence>
<dbReference type="InterPro" id="IPR022635">
    <property type="entry name" value="DNA_polIII_beta_C"/>
</dbReference>
<dbReference type="HOGENOM" id="CLU_038149_4_0_0"/>
<evidence type="ECO:0000259" key="11">
    <source>
        <dbReference type="Pfam" id="PF02767"/>
    </source>
</evidence>
<dbReference type="AlphaFoldDB" id="A0A0S6VQK0"/>
<comment type="subunit">
    <text evidence="9">Forms a ring-shaped head-to-tail homodimer around DNA.</text>
</comment>
<dbReference type="STRING" id="1499966.U14_00540"/>
<evidence type="ECO:0000259" key="12">
    <source>
        <dbReference type="Pfam" id="PF02768"/>
    </source>
</evidence>
<dbReference type="Gene3D" id="3.70.10.10">
    <property type="match status" value="1"/>
</dbReference>
<keyword evidence="4 9" id="KW-0808">Transferase</keyword>
<proteinExistence type="inferred from homology"/>